<dbReference type="Gene3D" id="3.90.1720.10">
    <property type="entry name" value="endopeptidase domain like (from Nostoc punctiforme)"/>
    <property type="match status" value="1"/>
</dbReference>
<feature type="domain" description="NlpC/P60" evidence="5">
    <location>
        <begin position="1"/>
        <end position="144"/>
    </location>
</feature>
<dbReference type="InterPro" id="IPR000064">
    <property type="entry name" value="NLP_P60_dom"/>
</dbReference>
<organism evidence="6 7">
    <name type="scientific">Brevundimonas balnearis</name>
    <dbReference type="NCBI Taxonomy" id="1572858"/>
    <lineage>
        <taxon>Bacteria</taxon>
        <taxon>Pseudomonadati</taxon>
        <taxon>Pseudomonadota</taxon>
        <taxon>Alphaproteobacteria</taxon>
        <taxon>Caulobacterales</taxon>
        <taxon>Caulobacteraceae</taxon>
        <taxon>Brevundimonas</taxon>
    </lineage>
</organism>
<dbReference type="InterPro" id="IPR011929">
    <property type="entry name" value="Phage_pept_NlpC/P60"/>
</dbReference>
<proteinExistence type="inferred from homology"/>
<evidence type="ECO:0000313" key="7">
    <source>
        <dbReference type="Proteomes" id="UP001589906"/>
    </source>
</evidence>
<comment type="similarity">
    <text evidence="1">Belongs to the peptidase C40 family.</text>
</comment>
<reference evidence="6 7" key="1">
    <citation type="submission" date="2024-09" db="EMBL/GenBank/DDBJ databases">
        <authorList>
            <person name="Sun Q."/>
            <person name="Mori K."/>
        </authorList>
    </citation>
    <scope>NUCLEOTIDE SEQUENCE [LARGE SCALE GENOMIC DNA]</scope>
    <source>
        <strain evidence="6 7">NCAIM B.02621</strain>
    </source>
</reference>
<evidence type="ECO:0000313" key="6">
    <source>
        <dbReference type="EMBL" id="MFC0634894.1"/>
    </source>
</evidence>
<evidence type="ECO:0000256" key="3">
    <source>
        <dbReference type="ARBA" id="ARBA00022801"/>
    </source>
</evidence>
<dbReference type="Pfam" id="PF00877">
    <property type="entry name" value="NLPC_P60"/>
    <property type="match status" value="1"/>
</dbReference>
<gene>
    <name evidence="6" type="ORF">ACFFGE_13520</name>
</gene>
<keyword evidence="4" id="KW-0788">Thiol protease</keyword>
<dbReference type="NCBIfam" id="TIGR02219">
    <property type="entry name" value="phage_NlpC_fam"/>
    <property type="match status" value="1"/>
</dbReference>
<dbReference type="SUPFAM" id="SSF54001">
    <property type="entry name" value="Cysteine proteinases"/>
    <property type="match status" value="1"/>
</dbReference>
<protein>
    <submittedName>
        <fullName evidence="6">NlpC/P60 family protein</fullName>
    </submittedName>
</protein>
<evidence type="ECO:0000256" key="4">
    <source>
        <dbReference type="ARBA" id="ARBA00022807"/>
    </source>
</evidence>
<dbReference type="PROSITE" id="PS51935">
    <property type="entry name" value="NLPC_P60"/>
    <property type="match status" value="1"/>
</dbReference>
<dbReference type="EMBL" id="JBHLSW010000015">
    <property type="protein sequence ID" value="MFC0634894.1"/>
    <property type="molecule type" value="Genomic_DNA"/>
</dbReference>
<comment type="caution">
    <text evidence="6">The sequence shown here is derived from an EMBL/GenBank/DDBJ whole genome shotgun (WGS) entry which is preliminary data.</text>
</comment>
<keyword evidence="2" id="KW-0645">Protease</keyword>
<keyword evidence="3" id="KW-0378">Hydrolase</keyword>
<dbReference type="Proteomes" id="UP001589906">
    <property type="component" value="Unassembled WGS sequence"/>
</dbReference>
<accession>A0ABV6R6S1</accession>
<dbReference type="InterPro" id="IPR038765">
    <property type="entry name" value="Papain-like_cys_pep_sf"/>
</dbReference>
<evidence type="ECO:0000259" key="5">
    <source>
        <dbReference type="PROSITE" id="PS51935"/>
    </source>
</evidence>
<evidence type="ECO:0000256" key="2">
    <source>
        <dbReference type="ARBA" id="ARBA00022670"/>
    </source>
</evidence>
<sequence length="155" mass="17329">MTRREAAVATARDWLGTPYRHQASVKGEGADCLGLVRGVWREVIGDEPEAPGPYTPDWAERGGAETLLEAARRWLTPVVTEAAQPGDVLLFRMSPEAPIKHCAILSAVDAPEPRMIHAYWGRAVVESWMGPWWRRRLAVAFTWPEDGSGRAAWRR</sequence>
<evidence type="ECO:0000256" key="1">
    <source>
        <dbReference type="ARBA" id="ARBA00007074"/>
    </source>
</evidence>
<dbReference type="RefSeq" id="WP_376836978.1">
    <property type="nucleotide sequence ID" value="NZ_JBHLSW010000015.1"/>
</dbReference>
<name>A0ABV6R6S1_9CAUL</name>
<keyword evidence="7" id="KW-1185">Reference proteome</keyword>